<organism evidence="1 2">
    <name type="scientific">Pistacia integerrima</name>
    <dbReference type="NCBI Taxonomy" id="434235"/>
    <lineage>
        <taxon>Eukaryota</taxon>
        <taxon>Viridiplantae</taxon>
        <taxon>Streptophyta</taxon>
        <taxon>Embryophyta</taxon>
        <taxon>Tracheophyta</taxon>
        <taxon>Spermatophyta</taxon>
        <taxon>Magnoliopsida</taxon>
        <taxon>eudicotyledons</taxon>
        <taxon>Gunneridae</taxon>
        <taxon>Pentapetalae</taxon>
        <taxon>rosids</taxon>
        <taxon>malvids</taxon>
        <taxon>Sapindales</taxon>
        <taxon>Anacardiaceae</taxon>
        <taxon>Pistacia</taxon>
    </lineage>
</organism>
<sequence>MANPAARMLLKNGRSFPQLLRSRLVGQSSVDICIKEQQLFQSLINPKQKIFGQKPVLGDGFNFVDFVMGKDQALCTEKIKMPTVAARGMPVVIDVDDDDDDDDVVDDDDDDVYDDDDIGDFVVDDDEDDHDDDEEEDDDDYDDGVRTR</sequence>
<comment type="caution">
    <text evidence="1">The sequence shown here is derived from an EMBL/GenBank/DDBJ whole genome shotgun (WGS) entry which is preliminary data.</text>
</comment>
<reference evidence="2" key="1">
    <citation type="journal article" date="2023" name="G3 (Bethesda)">
        <title>Genome assembly and association tests identify interacting loci associated with vigor, precocity, and sex in interspecific pistachio rootstocks.</title>
        <authorList>
            <person name="Palmer W."/>
            <person name="Jacygrad E."/>
            <person name="Sagayaradj S."/>
            <person name="Cavanaugh K."/>
            <person name="Han R."/>
            <person name="Bertier L."/>
            <person name="Beede B."/>
            <person name="Kafkas S."/>
            <person name="Golino D."/>
            <person name="Preece J."/>
            <person name="Michelmore R."/>
        </authorList>
    </citation>
    <scope>NUCLEOTIDE SEQUENCE [LARGE SCALE GENOMIC DNA]</scope>
</reference>
<evidence type="ECO:0000313" key="2">
    <source>
        <dbReference type="Proteomes" id="UP001163603"/>
    </source>
</evidence>
<evidence type="ECO:0000313" key="1">
    <source>
        <dbReference type="EMBL" id="KAJ0046756.1"/>
    </source>
</evidence>
<dbReference type="EMBL" id="CM047738">
    <property type="protein sequence ID" value="KAJ0046756.1"/>
    <property type="molecule type" value="Genomic_DNA"/>
</dbReference>
<protein>
    <submittedName>
        <fullName evidence="1">Uncharacterized protein</fullName>
    </submittedName>
</protein>
<keyword evidence="2" id="KW-1185">Reference proteome</keyword>
<accession>A0ACC0Z647</accession>
<gene>
    <name evidence="1" type="ORF">Pint_04497</name>
</gene>
<name>A0ACC0Z647_9ROSI</name>
<proteinExistence type="predicted"/>
<dbReference type="Proteomes" id="UP001163603">
    <property type="component" value="Chromosome 3"/>
</dbReference>